<proteinExistence type="predicted"/>
<dbReference type="OrthoDB" id="5817230at2759"/>
<evidence type="ECO:0000256" key="1">
    <source>
        <dbReference type="SAM" id="MobiDB-lite"/>
    </source>
</evidence>
<gene>
    <name evidence="2" type="ORF">J0S82_001699</name>
</gene>
<comment type="caution">
    <text evidence="2">The sequence shown here is derived from an EMBL/GenBank/DDBJ whole genome shotgun (WGS) entry which is preliminary data.</text>
</comment>
<sequence>MGCTLSAEERAALERSKAIEKNLKEDGISAAKDVKLLLLADTYQFPPLSVPTGAGESGKSTIVKQMKVSLLGACVPLHLPGAPPTASCSALLWVSCAALSSLPEMLFLHFVAQLSTSSGARLLVEIVGVLRERLVPGGCAFSIPLAAGKTPPHWVWVALSKSGQWEPLSFGTSQGTGCAGAAFGRASPSRQGDESPGATSTLCPEALAFWRMKPQSRILTLGLLKLIYPLLGKHVPALDQKSLVILLTPGHELRFLKGRTERLCPPVTASEMPTGRAFDKGCQFLLLPVHLEDVCSTLNPWPFPTAYLPLRCDLGAHTCLLDSWENMADSFGALWDPFRGKDEILSSLVKSGLKASQSSEPGGASLLFSDSSALTALSAAASASASLPVERRTGPRDSQGESHCRPDSDRLAL</sequence>
<reference evidence="2" key="1">
    <citation type="journal article" date="2021" name="Evol. Appl.">
        <title>The genome of the Pyrenean desman and the effects of bottlenecks and inbreeding on the genomic landscape of an endangered species.</title>
        <authorList>
            <person name="Escoda L."/>
            <person name="Castresana J."/>
        </authorList>
    </citation>
    <scope>NUCLEOTIDE SEQUENCE</scope>
    <source>
        <strain evidence="2">IBE-C5619</strain>
    </source>
</reference>
<dbReference type="Gene3D" id="3.40.50.300">
    <property type="entry name" value="P-loop containing nucleotide triphosphate hydrolases"/>
    <property type="match status" value="1"/>
</dbReference>
<dbReference type="InterPro" id="IPR027417">
    <property type="entry name" value="P-loop_NTPase"/>
</dbReference>
<dbReference type="AlphaFoldDB" id="A0A8J6DIW8"/>
<keyword evidence="3" id="KW-1185">Reference proteome</keyword>
<name>A0A8J6DIW8_GALPY</name>
<dbReference type="EMBL" id="JAGFMF010011914">
    <property type="protein sequence ID" value="KAG8510069.1"/>
    <property type="molecule type" value="Genomic_DNA"/>
</dbReference>
<feature type="compositionally biased region" description="Basic and acidic residues" evidence="1">
    <location>
        <begin position="389"/>
        <end position="413"/>
    </location>
</feature>
<dbReference type="Proteomes" id="UP000700334">
    <property type="component" value="Unassembled WGS sequence"/>
</dbReference>
<feature type="region of interest" description="Disordered" evidence="1">
    <location>
        <begin position="381"/>
        <end position="413"/>
    </location>
</feature>
<accession>A0A8J6DIW8</accession>
<evidence type="ECO:0000313" key="2">
    <source>
        <dbReference type="EMBL" id="KAG8510069.1"/>
    </source>
</evidence>
<protein>
    <submittedName>
        <fullName evidence="2">Guanine nucleotide-binding protein G(O) subunit alpha</fullName>
    </submittedName>
</protein>
<organism evidence="2 3">
    <name type="scientific">Galemys pyrenaicus</name>
    <name type="common">Iberian desman</name>
    <name type="synonym">Pyrenean desman</name>
    <dbReference type="NCBI Taxonomy" id="202257"/>
    <lineage>
        <taxon>Eukaryota</taxon>
        <taxon>Metazoa</taxon>
        <taxon>Chordata</taxon>
        <taxon>Craniata</taxon>
        <taxon>Vertebrata</taxon>
        <taxon>Euteleostomi</taxon>
        <taxon>Mammalia</taxon>
        <taxon>Eutheria</taxon>
        <taxon>Laurasiatheria</taxon>
        <taxon>Eulipotyphla</taxon>
        <taxon>Talpidae</taxon>
        <taxon>Galemys</taxon>
    </lineage>
</organism>
<evidence type="ECO:0000313" key="3">
    <source>
        <dbReference type="Proteomes" id="UP000700334"/>
    </source>
</evidence>